<reference evidence="2 3" key="1">
    <citation type="submission" date="2018-06" db="EMBL/GenBank/DDBJ databases">
        <authorList>
            <person name="Strepis N."/>
        </authorList>
    </citation>
    <scope>NUCLEOTIDE SEQUENCE [LARGE SCALE GENOMIC DNA]</scope>
    <source>
        <strain evidence="2">LUCI</strain>
    </source>
</reference>
<dbReference type="GO" id="GO:0005886">
    <property type="term" value="C:plasma membrane"/>
    <property type="evidence" value="ECO:0007669"/>
    <property type="project" value="TreeGrafter"/>
</dbReference>
<protein>
    <submittedName>
        <fullName evidence="2">Gluconate transporter</fullName>
    </submittedName>
</protein>
<feature type="transmembrane region" description="Helical" evidence="1">
    <location>
        <begin position="97"/>
        <end position="126"/>
    </location>
</feature>
<feature type="transmembrane region" description="Helical" evidence="1">
    <location>
        <begin position="282"/>
        <end position="300"/>
    </location>
</feature>
<feature type="transmembrane region" description="Helical" evidence="1">
    <location>
        <begin position="176"/>
        <end position="197"/>
    </location>
</feature>
<dbReference type="Pfam" id="PF02447">
    <property type="entry name" value="GntP_permease"/>
    <property type="match status" value="1"/>
</dbReference>
<feature type="transmembrane region" description="Helical" evidence="1">
    <location>
        <begin position="368"/>
        <end position="391"/>
    </location>
</feature>
<name>A0A498RCN8_9FIRM</name>
<evidence type="ECO:0000256" key="1">
    <source>
        <dbReference type="SAM" id="Phobius"/>
    </source>
</evidence>
<sequence>MELLAILVSFALLMILVYRGYSLILFAPLCAMLAAAASPFPILPTFSEIYMSKAAEFVKIFFPIMMLGAVFAKIMEEGGMASGIAAAISRTLGKERAVLAVMLGCGVLVYGGISVFVAVFVMYPFGAVLFREANIPKRLLAATLWMGIFTYAMIALPGTPQIQNIIPTSFFGTTTWAAPVTGVLSAIVYFGLGLGWITYRFRKSGNEGYGNHTLNEPKPMDSAKLPHWLPSILPLVAVVLVNLYMSNPFKWSWAYSWNSNLLEPLKPLKLALMSPAVANVQAVWSLDVALIVGIVLGLIIGRKHIFERGVRIASVLSSGVTSSLTAVLNTASGFAFGSLVAILPGFAIIKNALLHLHFGSGPLVSEVITTNLMIAFTGSASSGITISLGMLGADWLKWAHSVGMSPQILHRMIDLASAGLDTVPHNGALVTLLAVCGLTHKEAYYDVFVLMMMKVLVPFLFIFLYMITGVS</sequence>
<keyword evidence="3" id="KW-1185">Reference proteome</keyword>
<dbReference type="PANTHER" id="PTHR30354:SF7">
    <property type="entry name" value="BLL7963 PROTEIN"/>
    <property type="match status" value="1"/>
</dbReference>
<feature type="transmembrane region" description="Helical" evidence="1">
    <location>
        <begin position="6"/>
        <end position="36"/>
    </location>
</feature>
<feature type="transmembrane region" description="Helical" evidence="1">
    <location>
        <begin position="57"/>
        <end position="75"/>
    </location>
</feature>
<feature type="transmembrane region" description="Helical" evidence="1">
    <location>
        <begin position="447"/>
        <end position="467"/>
    </location>
</feature>
<keyword evidence="1" id="KW-1133">Transmembrane helix</keyword>
<dbReference type="AlphaFoldDB" id="A0A498RCN8"/>
<feature type="transmembrane region" description="Helical" evidence="1">
    <location>
        <begin position="228"/>
        <end position="245"/>
    </location>
</feature>
<feature type="transmembrane region" description="Helical" evidence="1">
    <location>
        <begin position="138"/>
        <end position="156"/>
    </location>
</feature>
<dbReference type="InterPro" id="IPR003474">
    <property type="entry name" value="Glcn_transporter"/>
</dbReference>
<dbReference type="GO" id="GO:0015128">
    <property type="term" value="F:gluconate transmembrane transporter activity"/>
    <property type="evidence" value="ECO:0007669"/>
    <property type="project" value="InterPro"/>
</dbReference>
<keyword evidence="1" id="KW-0472">Membrane</keyword>
<feature type="transmembrane region" description="Helical" evidence="1">
    <location>
        <begin position="334"/>
        <end position="356"/>
    </location>
</feature>
<keyword evidence="1" id="KW-0812">Transmembrane</keyword>
<dbReference type="Proteomes" id="UP000277811">
    <property type="component" value="Unassembled WGS sequence"/>
</dbReference>
<dbReference type="OrthoDB" id="86125at2"/>
<evidence type="ECO:0000313" key="3">
    <source>
        <dbReference type="Proteomes" id="UP000277811"/>
    </source>
</evidence>
<evidence type="ECO:0000313" key="2">
    <source>
        <dbReference type="EMBL" id="VBB07843.1"/>
    </source>
</evidence>
<organism evidence="2 3">
    <name type="scientific">Lucifera butyrica</name>
    <dbReference type="NCBI Taxonomy" id="1351585"/>
    <lineage>
        <taxon>Bacteria</taxon>
        <taxon>Bacillati</taxon>
        <taxon>Bacillota</taxon>
        <taxon>Negativicutes</taxon>
        <taxon>Veillonellales</taxon>
        <taxon>Veillonellaceae</taxon>
        <taxon>Lucifera</taxon>
    </lineage>
</organism>
<accession>A0A498RCN8</accession>
<dbReference type="PANTHER" id="PTHR30354">
    <property type="entry name" value="GNT FAMILY GLUCONATE TRANSPORTER"/>
    <property type="match status" value="1"/>
</dbReference>
<dbReference type="RefSeq" id="WP_122628767.1">
    <property type="nucleotide sequence ID" value="NZ_UPPP01000082.1"/>
</dbReference>
<proteinExistence type="predicted"/>
<dbReference type="EMBL" id="UPPP01000082">
    <property type="protein sequence ID" value="VBB07843.1"/>
    <property type="molecule type" value="Genomic_DNA"/>
</dbReference>
<gene>
    <name evidence="2" type="ORF">LUCI_3108</name>
</gene>